<keyword evidence="2" id="KW-1185">Reference proteome</keyword>
<sequence>MKNVDYSKIVFTLEFDDDAANSRANELLQKGWLLLSVGPKLVDLIGDNDQVYYNTAYVVGATDEQYQQYLEEQKQNEWY</sequence>
<gene>
    <name evidence="1" type="ORF">P7D85_06655</name>
</gene>
<reference evidence="1 2" key="1">
    <citation type="submission" date="2023-03" db="EMBL/GenBank/DDBJ databases">
        <authorList>
            <person name="Shen W."/>
            <person name="Cai J."/>
        </authorList>
    </citation>
    <scope>NUCLEOTIDE SEQUENCE [LARGE SCALE GENOMIC DNA]</scope>
    <source>
        <strain evidence="1 2">D6-4</strain>
    </source>
</reference>
<accession>A0ABU3EX68</accession>
<evidence type="ECO:0000313" key="2">
    <source>
        <dbReference type="Proteomes" id="UP001252875"/>
    </source>
</evidence>
<dbReference type="Proteomes" id="UP001252875">
    <property type="component" value="Unassembled WGS sequence"/>
</dbReference>
<protein>
    <recommendedName>
        <fullName evidence="3">DUF1737 domain-containing protein</fullName>
    </recommendedName>
</protein>
<evidence type="ECO:0008006" key="3">
    <source>
        <dbReference type="Google" id="ProtNLM"/>
    </source>
</evidence>
<name>A0ABU3EX68_9ENTE</name>
<organism evidence="1 2">
    <name type="scientific">Enterococcus hulanensis</name>
    <dbReference type="NCBI Taxonomy" id="2559929"/>
    <lineage>
        <taxon>Bacteria</taxon>
        <taxon>Bacillati</taxon>
        <taxon>Bacillota</taxon>
        <taxon>Bacilli</taxon>
        <taxon>Lactobacillales</taxon>
        <taxon>Enterococcaceae</taxon>
        <taxon>Enterococcus</taxon>
    </lineage>
</organism>
<evidence type="ECO:0000313" key="1">
    <source>
        <dbReference type="EMBL" id="MDT2599449.1"/>
    </source>
</evidence>
<comment type="caution">
    <text evidence="1">The sequence shown here is derived from an EMBL/GenBank/DDBJ whole genome shotgun (WGS) entry which is preliminary data.</text>
</comment>
<dbReference type="EMBL" id="JARPYI010000002">
    <property type="protein sequence ID" value="MDT2599449.1"/>
    <property type="molecule type" value="Genomic_DNA"/>
</dbReference>
<proteinExistence type="predicted"/>
<dbReference type="RefSeq" id="WP_311822095.1">
    <property type="nucleotide sequence ID" value="NZ_JARPYF010000012.1"/>
</dbReference>